<evidence type="ECO:0000313" key="3">
    <source>
        <dbReference type="WBParaSite" id="NBR_0001602801-mRNA-1"/>
    </source>
</evidence>
<protein>
    <submittedName>
        <fullName evidence="1 3">Uncharacterized protein</fullName>
    </submittedName>
</protein>
<reference evidence="1 2" key="2">
    <citation type="submission" date="2018-11" db="EMBL/GenBank/DDBJ databases">
        <authorList>
            <consortium name="Pathogen Informatics"/>
        </authorList>
    </citation>
    <scope>NUCLEOTIDE SEQUENCE [LARGE SCALE GENOMIC DNA]</scope>
</reference>
<organism evidence="3">
    <name type="scientific">Nippostrongylus brasiliensis</name>
    <name type="common">Rat hookworm</name>
    <dbReference type="NCBI Taxonomy" id="27835"/>
    <lineage>
        <taxon>Eukaryota</taxon>
        <taxon>Metazoa</taxon>
        <taxon>Ecdysozoa</taxon>
        <taxon>Nematoda</taxon>
        <taxon>Chromadorea</taxon>
        <taxon>Rhabditida</taxon>
        <taxon>Rhabditina</taxon>
        <taxon>Rhabditomorpha</taxon>
        <taxon>Strongyloidea</taxon>
        <taxon>Heligmosomidae</taxon>
        <taxon>Nippostrongylus</taxon>
    </lineage>
</organism>
<dbReference type="Proteomes" id="UP000271162">
    <property type="component" value="Unassembled WGS sequence"/>
</dbReference>
<dbReference type="EMBL" id="UYSL01022002">
    <property type="protein sequence ID" value="VDL79623.1"/>
    <property type="molecule type" value="Genomic_DNA"/>
</dbReference>
<sequence>MCPPAIEAMSPDSTVRRVRNADAVGRLRARSNYYLWFGGQVHAKEQIRLLYCRQTVFDDISQRCLDFGLLILVQVSLGGSLFIWTVRGVQLQLRIIGEVKEDESFAQAVKGYSHDTPIAVGTATSVKIPHCVAIRRKLKLGGLPFGCDC</sequence>
<name>A0A0N4YGS9_NIPBR</name>
<evidence type="ECO:0000313" key="2">
    <source>
        <dbReference type="Proteomes" id="UP000271162"/>
    </source>
</evidence>
<evidence type="ECO:0000313" key="1">
    <source>
        <dbReference type="EMBL" id="VDL79623.1"/>
    </source>
</evidence>
<keyword evidence="2" id="KW-1185">Reference proteome</keyword>
<dbReference type="WBParaSite" id="NBR_0001602801-mRNA-1">
    <property type="protein sequence ID" value="NBR_0001602801-mRNA-1"/>
    <property type="gene ID" value="NBR_0001602801"/>
</dbReference>
<gene>
    <name evidence="1" type="ORF">NBR_LOCUS16029</name>
</gene>
<accession>A0A0N4YGS9</accession>
<reference evidence="3" key="1">
    <citation type="submission" date="2017-02" db="UniProtKB">
        <authorList>
            <consortium name="WormBaseParasite"/>
        </authorList>
    </citation>
    <scope>IDENTIFICATION</scope>
</reference>
<dbReference type="AlphaFoldDB" id="A0A0N4YGS9"/>
<proteinExistence type="predicted"/>